<evidence type="ECO:0000313" key="3">
    <source>
        <dbReference type="EMBL" id="PXX96049.1"/>
    </source>
</evidence>
<keyword evidence="2" id="KW-0170">Cobalt</keyword>
<evidence type="ECO:0000256" key="2">
    <source>
        <dbReference type="PIRSR" id="PIRSR033579-3"/>
    </source>
</evidence>
<dbReference type="CDD" id="cd03412">
    <property type="entry name" value="CbiK_N"/>
    <property type="match status" value="1"/>
</dbReference>
<dbReference type="EMBL" id="QFLI01000013">
    <property type="protein sequence ID" value="PXX96049.1"/>
    <property type="molecule type" value="Genomic_DNA"/>
</dbReference>
<evidence type="ECO:0000256" key="1">
    <source>
        <dbReference type="PIRSR" id="PIRSR033579-1"/>
    </source>
</evidence>
<keyword evidence="2" id="KW-0479">Metal-binding</keyword>
<dbReference type="PIRSF" id="PIRSF033579">
    <property type="entry name" value="Anaer_Co_chel"/>
    <property type="match status" value="1"/>
</dbReference>
<dbReference type="Proteomes" id="UP000248079">
    <property type="component" value="Unassembled WGS sequence"/>
</dbReference>
<dbReference type="AlphaFoldDB" id="A0A2V3ZR29"/>
<feature type="binding site" evidence="2">
    <location>
        <position position="204"/>
    </location>
    <ligand>
        <name>Co(2+)</name>
        <dbReference type="ChEBI" id="CHEBI:48828"/>
    </ligand>
</feature>
<evidence type="ECO:0000313" key="4">
    <source>
        <dbReference type="Proteomes" id="UP000248079"/>
    </source>
</evidence>
<feature type="active site" description="Proton acceptor" evidence="1">
    <location>
        <position position="174"/>
    </location>
</feature>
<dbReference type="GO" id="GO:0019251">
    <property type="term" value="P:anaerobic cobalamin biosynthetic process"/>
    <property type="evidence" value="ECO:0007669"/>
    <property type="project" value="InterPro"/>
</dbReference>
<comment type="caution">
    <text evidence="3">The sequence shown here is derived from an EMBL/GenBank/DDBJ whole genome shotgun (WGS) entry which is preliminary data.</text>
</comment>
<keyword evidence="4" id="KW-1185">Reference proteome</keyword>
<sequence>MKRILLLSIFFLLILNVQMTYAHKKVEDKKGILLVTFGSSYPETRVAFENIDKIVKAEFPNVEIRWAYTSKIVRKILKKRGENIDSPAEALAKMGEDGFTHVAVQSLHIIPGEEYDNLKHTVEVFNGMPKGIKATEIGAPLLFLDHDQMQLADALHQKFESKLNSNTAVLFMGHGSHHQSNIYYPGFEYYLKQKSYQYFVGTVEGFPLLDAILPQLKSKGIKKVILTPFMSVAGDHARNDMAGSEEDSWKTILEKEGFTTEIEMIGLAEYDDVVDIWVKHLKEVCKDLHARD</sequence>
<protein>
    <submittedName>
        <fullName evidence="3">Sirohydrochlorin cobaltochelatase</fullName>
    </submittedName>
</protein>
<feature type="binding site" evidence="2">
    <location>
        <position position="174"/>
    </location>
    <ligand>
        <name>Co(2+)</name>
        <dbReference type="ChEBI" id="CHEBI:48828"/>
    </ligand>
</feature>
<accession>A0A2V3ZR29</accession>
<gene>
    <name evidence="3" type="ORF">DF185_21070</name>
</gene>
<reference evidence="3 4" key="1">
    <citation type="submission" date="2018-05" db="EMBL/GenBank/DDBJ databases">
        <title>Marinifilum breve JC075T sp. nov., a marine bacterium isolated from Yongle Blue Hole in the South China Sea.</title>
        <authorList>
            <person name="Fu T."/>
        </authorList>
    </citation>
    <scope>NUCLEOTIDE SEQUENCE [LARGE SCALE GENOMIC DNA]</scope>
    <source>
        <strain evidence="3 4">JC075</strain>
    </source>
</reference>
<name>A0A2V3ZR29_9BACT</name>
<dbReference type="GO" id="GO:0016852">
    <property type="term" value="F:sirohydrochlorin cobaltochelatase activity"/>
    <property type="evidence" value="ECO:0007669"/>
    <property type="project" value="InterPro"/>
</dbReference>
<feature type="binding site" evidence="2">
    <location>
        <position position="236"/>
    </location>
    <ligand>
        <name>Co(2+)</name>
        <dbReference type="ChEBI" id="CHEBI:48828"/>
    </ligand>
</feature>
<dbReference type="InterPro" id="IPR010388">
    <property type="entry name" value="Anaerobic_Co-chelatase"/>
</dbReference>
<dbReference type="CDD" id="cd03413">
    <property type="entry name" value="CbiK_C"/>
    <property type="match status" value="1"/>
</dbReference>
<dbReference type="OrthoDB" id="9770331at2"/>
<dbReference type="GO" id="GO:0046872">
    <property type="term" value="F:metal ion binding"/>
    <property type="evidence" value="ECO:0007669"/>
    <property type="project" value="UniProtKB-KW"/>
</dbReference>
<organism evidence="3 4">
    <name type="scientific">Marinifilum breve</name>
    <dbReference type="NCBI Taxonomy" id="2184082"/>
    <lineage>
        <taxon>Bacteria</taxon>
        <taxon>Pseudomonadati</taxon>
        <taxon>Bacteroidota</taxon>
        <taxon>Bacteroidia</taxon>
        <taxon>Marinilabiliales</taxon>
        <taxon>Marinifilaceae</taxon>
    </lineage>
</organism>
<dbReference type="SUPFAM" id="SSF53800">
    <property type="entry name" value="Chelatase"/>
    <property type="match status" value="1"/>
</dbReference>
<dbReference type="RefSeq" id="WP_110363392.1">
    <property type="nucleotide sequence ID" value="NZ_QFLI01000013.1"/>
</dbReference>
<dbReference type="Pfam" id="PF06180">
    <property type="entry name" value="CbiK"/>
    <property type="match status" value="1"/>
</dbReference>
<dbReference type="Gene3D" id="3.40.50.1400">
    <property type="match status" value="2"/>
</dbReference>
<proteinExistence type="predicted"/>